<dbReference type="EMBL" id="JBFARM010000015">
    <property type="protein sequence ID" value="MEV4291709.1"/>
    <property type="molecule type" value="Genomic_DNA"/>
</dbReference>
<name>A0ABV3HGQ7_9ACTN</name>
<dbReference type="RefSeq" id="WP_364460720.1">
    <property type="nucleotide sequence ID" value="NZ_JBFARM010000015.1"/>
</dbReference>
<comment type="caution">
    <text evidence="1">The sequence shown here is derived from an EMBL/GenBank/DDBJ whole genome shotgun (WGS) entry which is preliminary data.</text>
</comment>
<sequence>MDASTLSAERRARPTVDLARAHAQRRQVDEALARLLEVENVAPEHIRNHRLVRQLVSDLVPMQDPASLGYGNWPSG</sequence>
<evidence type="ECO:0000313" key="2">
    <source>
        <dbReference type="Proteomes" id="UP001552427"/>
    </source>
</evidence>
<evidence type="ECO:0000313" key="1">
    <source>
        <dbReference type="EMBL" id="MEV4291709.1"/>
    </source>
</evidence>
<proteinExistence type="predicted"/>
<organism evidence="1 2">
    <name type="scientific">Nonomuraea bangladeshensis</name>
    <dbReference type="NCBI Taxonomy" id="404385"/>
    <lineage>
        <taxon>Bacteria</taxon>
        <taxon>Bacillati</taxon>
        <taxon>Actinomycetota</taxon>
        <taxon>Actinomycetes</taxon>
        <taxon>Streptosporangiales</taxon>
        <taxon>Streptosporangiaceae</taxon>
        <taxon>Nonomuraea</taxon>
    </lineage>
</organism>
<accession>A0ABV3HGQ7</accession>
<keyword evidence="2" id="KW-1185">Reference proteome</keyword>
<gene>
    <name evidence="1" type="ORF">AB0K40_39905</name>
</gene>
<dbReference type="Proteomes" id="UP001552427">
    <property type="component" value="Unassembled WGS sequence"/>
</dbReference>
<protein>
    <submittedName>
        <fullName evidence="1">Uncharacterized protein</fullName>
    </submittedName>
</protein>
<reference evidence="1 2" key="1">
    <citation type="submission" date="2024-06" db="EMBL/GenBank/DDBJ databases">
        <title>The Natural Products Discovery Center: Release of the First 8490 Sequenced Strains for Exploring Actinobacteria Biosynthetic Diversity.</title>
        <authorList>
            <person name="Kalkreuter E."/>
            <person name="Kautsar S.A."/>
            <person name="Yang D."/>
            <person name="Bader C.D."/>
            <person name="Teijaro C.N."/>
            <person name="Fluegel L."/>
            <person name="Davis C.M."/>
            <person name="Simpson J.R."/>
            <person name="Lauterbach L."/>
            <person name="Steele A.D."/>
            <person name="Gui C."/>
            <person name="Meng S."/>
            <person name="Li G."/>
            <person name="Viehrig K."/>
            <person name="Ye F."/>
            <person name="Su P."/>
            <person name="Kiefer A.F."/>
            <person name="Nichols A."/>
            <person name="Cepeda A.J."/>
            <person name="Yan W."/>
            <person name="Fan B."/>
            <person name="Jiang Y."/>
            <person name="Adhikari A."/>
            <person name="Zheng C.-J."/>
            <person name="Schuster L."/>
            <person name="Cowan T.M."/>
            <person name="Smanski M.J."/>
            <person name="Chevrette M.G."/>
            <person name="De Carvalho L.P.S."/>
            <person name="Shen B."/>
        </authorList>
    </citation>
    <scope>NUCLEOTIDE SEQUENCE [LARGE SCALE GENOMIC DNA]</scope>
    <source>
        <strain evidence="1 2">NPDC049574</strain>
    </source>
</reference>